<dbReference type="GO" id="GO:0004674">
    <property type="term" value="F:protein serine/threonine kinase activity"/>
    <property type="evidence" value="ECO:0007669"/>
    <property type="project" value="UniProtKB-EC"/>
</dbReference>
<dbReference type="InterPro" id="IPR011009">
    <property type="entry name" value="Kinase-like_dom_sf"/>
</dbReference>
<evidence type="ECO:0000313" key="5">
    <source>
        <dbReference type="Proteomes" id="UP000317093"/>
    </source>
</evidence>
<organism evidence="4 5">
    <name type="scientific">Kolteria novifilia</name>
    <dbReference type="NCBI Taxonomy" id="2527975"/>
    <lineage>
        <taxon>Bacteria</taxon>
        <taxon>Pseudomonadati</taxon>
        <taxon>Planctomycetota</taxon>
        <taxon>Planctomycetia</taxon>
        <taxon>Kolteriales</taxon>
        <taxon>Kolteriaceae</taxon>
        <taxon>Kolteria</taxon>
    </lineage>
</organism>
<proteinExistence type="predicted"/>
<dbReference type="Pfam" id="PF00069">
    <property type="entry name" value="Pkinase"/>
    <property type="match status" value="1"/>
</dbReference>
<feature type="domain" description="Protein kinase" evidence="3">
    <location>
        <begin position="11"/>
        <end position="284"/>
    </location>
</feature>
<feature type="region of interest" description="Disordered" evidence="1">
    <location>
        <begin position="287"/>
        <end position="306"/>
    </location>
</feature>
<dbReference type="Gene3D" id="3.30.200.20">
    <property type="entry name" value="Phosphorylase Kinase, domain 1"/>
    <property type="match status" value="1"/>
</dbReference>
<keyword evidence="5" id="KW-1185">Reference proteome</keyword>
<evidence type="ECO:0000259" key="3">
    <source>
        <dbReference type="PROSITE" id="PS50011"/>
    </source>
</evidence>
<dbReference type="AlphaFoldDB" id="A0A518B9I4"/>
<dbReference type="Proteomes" id="UP000317093">
    <property type="component" value="Chromosome"/>
</dbReference>
<dbReference type="PANTHER" id="PTHR24361:SF678">
    <property type="entry name" value="SPORULATION-SPECIFIC PROTEIN 1"/>
    <property type="match status" value="1"/>
</dbReference>
<dbReference type="OrthoDB" id="6111975at2"/>
<dbReference type="SUPFAM" id="SSF56112">
    <property type="entry name" value="Protein kinase-like (PK-like)"/>
    <property type="match status" value="1"/>
</dbReference>
<dbReference type="InterPro" id="IPR000719">
    <property type="entry name" value="Prot_kinase_dom"/>
</dbReference>
<dbReference type="KEGG" id="knv:Pan216_45220"/>
<evidence type="ECO:0000313" key="4">
    <source>
        <dbReference type="EMBL" id="QDU63641.1"/>
    </source>
</evidence>
<dbReference type="InterPro" id="IPR053235">
    <property type="entry name" value="Ser_Thr_kinase"/>
</dbReference>
<keyword evidence="4" id="KW-0418">Kinase</keyword>
<feature type="transmembrane region" description="Helical" evidence="2">
    <location>
        <begin position="309"/>
        <end position="331"/>
    </location>
</feature>
<protein>
    <submittedName>
        <fullName evidence="4">Serine/threonine-protein kinase PrkC</fullName>
        <ecNumber evidence="4">2.7.11.1</ecNumber>
    </submittedName>
</protein>
<keyword evidence="2" id="KW-1133">Transmembrane helix</keyword>
<dbReference type="CDD" id="cd14014">
    <property type="entry name" value="STKc_PknB_like"/>
    <property type="match status" value="1"/>
</dbReference>
<dbReference type="RefSeq" id="WP_145261263.1">
    <property type="nucleotide sequence ID" value="NZ_CP036279.1"/>
</dbReference>
<sequence length="335" mass="36720">MKDGSVIADRFRLDDIMSRSGTSELHRGMDLTTNETVAVKILRPSSSSDSNELLQRRLQEFRMLHNLKHPNAVNVLESGLTKDNIFYVAMEYLEGNTLREILDSRGPIPADVLADYLDQLAGVLDQVHEHSVVHRNIKPENMMIVADENGNERLKLLGFAFAKILSPDANPEAAMTQAGMVIGTPAYISPEQAMGRRVTKLADIYAVGVSCYELLTGKLPFYERSEMLTLIAHVKNEIPRFTERNPSVKVPEAVEAVVRQTMAKHPPERPGSIAELAKLFREALGGKSTSNSVMPESTNQPSESDSDTLSMGVVLAALGLAIILGALLGIWMSGP</sequence>
<reference evidence="4 5" key="1">
    <citation type="submission" date="2019-02" db="EMBL/GenBank/DDBJ databases">
        <title>Deep-cultivation of Planctomycetes and their phenomic and genomic characterization uncovers novel biology.</title>
        <authorList>
            <person name="Wiegand S."/>
            <person name="Jogler M."/>
            <person name="Boedeker C."/>
            <person name="Pinto D."/>
            <person name="Vollmers J."/>
            <person name="Rivas-Marin E."/>
            <person name="Kohn T."/>
            <person name="Peeters S.H."/>
            <person name="Heuer A."/>
            <person name="Rast P."/>
            <person name="Oberbeckmann S."/>
            <person name="Bunk B."/>
            <person name="Jeske O."/>
            <person name="Meyerdierks A."/>
            <person name="Storesund J.E."/>
            <person name="Kallscheuer N."/>
            <person name="Luecker S."/>
            <person name="Lage O.M."/>
            <person name="Pohl T."/>
            <person name="Merkel B.J."/>
            <person name="Hornburger P."/>
            <person name="Mueller R.-W."/>
            <person name="Bruemmer F."/>
            <person name="Labrenz M."/>
            <person name="Spormann A.M."/>
            <person name="Op den Camp H."/>
            <person name="Overmann J."/>
            <person name="Amann R."/>
            <person name="Jetten M.S.M."/>
            <person name="Mascher T."/>
            <person name="Medema M.H."/>
            <person name="Devos D.P."/>
            <person name="Kaster A.-K."/>
            <person name="Ovreas L."/>
            <person name="Rohde M."/>
            <person name="Galperin M.Y."/>
            <person name="Jogler C."/>
        </authorList>
    </citation>
    <scope>NUCLEOTIDE SEQUENCE [LARGE SCALE GENOMIC DNA]</scope>
    <source>
        <strain evidence="4 5">Pan216</strain>
    </source>
</reference>
<dbReference type="PROSITE" id="PS50011">
    <property type="entry name" value="PROTEIN_KINASE_DOM"/>
    <property type="match status" value="1"/>
</dbReference>
<dbReference type="Gene3D" id="1.10.510.10">
    <property type="entry name" value="Transferase(Phosphotransferase) domain 1"/>
    <property type="match status" value="1"/>
</dbReference>
<name>A0A518B9I4_9BACT</name>
<gene>
    <name evidence="4" type="primary">prkC_13</name>
    <name evidence="4" type="ORF">Pan216_45220</name>
</gene>
<dbReference type="EMBL" id="CP036279">
    <property type="protein sequence ID" value="QDU63641.1"/>
    <property type="molecule type" value="Genomic_DNA"/>
</dbReference>
<keyword evidence="2" id="KW-0472">Membrane</keyword>
<dbReference type="GO" id="GO:0005524">
    <property type="term" value="F:ATP binding"/>
    <property type="evidence" value="ECO:0007669"/>
    <property type="project" value="InterPro"/>
</dbReference>
<accession>A0A518B9I4</accession>
<keyword evidence="4" id="KW-0808">Transferase</keyword>
<dbReference type="EC" id="2.7.11.1" evidence="4"/>
<keyword evidence="2" id="KW-0812">Transmembrane</keyword>
<dbReference type="PANTHER" id="PTHR24361">
    <property type="entry name" value="MITOGEN-ACTIVATED KINASE KINASE KINASE"/>
    <property type="match status" value="1"/>
</dbReference>
<dbReference type="GO" id="GO:0005737">
    <property type="term" value="C:cytoplasm"/>
    <property type="evidence" value="ECO:0007669"/>
    <property type="project" value="TreeGrafter"/>
</dbReference>
<evidence type="ECO:0000256" key="2">
    <source>
        <dbReference type="SAM" id="Phobius"/>
    </source>
</evidence>
<evidence type="ECO:0000256" key="1">
    <source>
        <dbReference type="SAM" id="MobiDB-lite"/>
    </source>
</evidence>